<sequence>MKTDFSLNEILINDTPYAYIDEGKGPTLLLIHGSLCDYRYWKAQIPQIAQHFRVIAPSLRHYAPITLDSKEGFSVAQHAEDMSELLKQLVGTETVHVLGHSRGGAVALQLALKHDYQVESLILADPGIRNEEELSASIAFKQEALRLIQDGQIDAGLTLFIDSVSGKGTYQRMVKWFKDMVRENAHTLSLQRFEPPFLICEDLRVLQNFRITLIGGSDSPAPFPNIIKCLQDMWPQAKTHILSPASHGMNLSLPSEFNQIVIDHLQYCEEQKRLELGR</sequence>
<dbReference type="Proteomes" id="UP000477651">
    <property type="component" value="Unassembled WGS sequence"/>
</dbReference>
<dbReference type="Pfam" id="PF12697">
    <property type="entry name" value="Abhydrolase_6"/>
    <property type="match status" value="1"/>
</dbReference>
<dbReference type="SUPFAM" id="SSF53474">
    <property type="entry name" value="alpha/beta-Hydrolases"/>
    <property type="match status" value="1"/>
</dbReference>
<dbReference type="InterPro" id="IPR000073">
    <property type="entry name" value="AB_hydrolase_1"/>
</dbReference>
<accession>A0A6L9Y8T3</accession>
<name>A0A6L9Y8T3_9BURK</name>
<reference evidence="2 3" key="1">
    <citation type="submission" date="2020-02" db="EMBL/GenBank/DDBJ databases">
        <title>Pelistega sp. NLN82 were isolated from wild rodents of the Hainan Island.</title>
        <authorList>
            <person name="Niu N."/>
            <person name="Zhou J."/>
        </authorList>
    </citation>
    <scope>NUCLEOTIDE SEQUENCE [LARGE SCALE GENOMIC DNA]</scope>
    <source>
        <strain evidence="2 3">NLN82</strain>
    </source>
</reference>
<dbReference type="InterPro" id="IPR050266">
    <property type="entry name" value="AB_hydrolase_sf"/>
</dbReference>
<dbReference type="PANTHER" id="PTHR43798">
    <property type="entry name" value="MONOACYLGLYCEROL LIPASE"/>
    <property type="match status" value="1"/>
</dbReference>
<dbReference type="Gene3D" id="3.40.50.1820">
    <property type="entry name" value="alpha/beta hydrolase"/>
    <property type="match status" value="1"/>
</dbReference>
<dbReference type="GO" id="GO:0016020">
    <property type="term" value="C:membrane"/>
    <property type="evidence" value="ECO:0007669"/>
    <property type="project" value="TreeGrafter"/>
</dbReference>
<evidence type="ECO:0000259" key="1">
    <source>
        <dbReference type="Pfam" id="PF12697"/>
    </source>
</evidence>
<keyword evidence="3" id="KW-1185">Reference proteome</keyword>
<dbReference type="RefSeq" id="WP_163764633.1">
    <property type="nucleotide sequence ID" value="NZ_JAAGYR010000013.1"/>
</dbReference>
<organism evidence="2 3">
    <name type="scientific">Pelistega ratti</name>
    <dbReference type="NCBI Taxonomy" id="2652177"/>
    <lineage>
        <taxon>Bacteria</taxon>
        <taxon>Pseudomonadati</taxon>
        <taxon>Pseudomonadota</taxon>
        <taxon>Betaproteobacteria</taxon>
        <taxon>Burkholderiales</taxon>
        <taxon>Alcaligenaceae</taxon>
        <taxon>Pelistega</taxon>
    </lineage>
</organism>
<dbReference type="GO" id="GO:0016787">
    <property type="term" value="F:hydrolase activity"/>
    <property type="evidence" value="ECO:0007669"/>
    <property type="project" value="UniProtKB-KW"/>
</dbReference>
<evidence type="ECO:0000313" key="2">
    <source>
        <dbReference type="EMBL" id="NEN76144.1"/>
    </source>
</evidence>
<gene>
    <name evidence="2" type="ORF">F9B74_07395</name>
</gene>
<proteinExistence type="predicted"/>
<comment type="caution">
    <text evidence="2">The sequence shown here is derived from an EMBL/GenBank/DDBJ whole genome shotgun (WGS) entry which is preliminary data.</text>
</comment>
<dbReference type="EMBL" id="JAAGYR010000013">
    <property type="protein sequence ID" value="NEN76144.1"/>
    <property type="molecule type" value="Genomic_DNA"/>
</dbReference>
<dbReference type="AlphaFoldDB" id="A0A6L9Y8T3"/>
<evidence type="ECO:0000313" key="3">
    <source>
        <dbReference type="Proteomes" id="UP000477651"/>
    </source>
</evidence>
<feature type="domain" description="AB hydrolase-1" evidence="1">
    <location>
        <begin position="28"/>
        <end position="259"/>
    </location>
</feature>
<keyword evidence="2" id="KW-0378">Hydrolase</keyword>
<dbReference type="InterPro" id="IPR029058">
    <property type="entry name" value="AB_hydrolase_fold"/>
</dbReference>
<dbReference type="PANTHER" id="PTHR43798:SF33">
    <property type="entry name" value="HYDROLASE, PUTATIVE (AFU_ORTHOLOGUE AFUA_2G14860)-RELATED"/>
    <property type="match status" value="1"/>
</dbReference>
<protein>
    <submittedName>
        <fullName evidence="2">Alpha/beta hydrolase</fullName>
    </submittedName>
</protein>